<gene>
    <name evidence="2" type="ORF">ACFQ22_06485</name>
</gene>
<evidence type="ECO:0000313" key="2">
    <source>
        <dbReference type="EMBL" id="MFD1124996.1"/>
    </source>
</evidence>
<protein>
    <submittedName>
        <fullName evidence="2">Uncharacterized protein</fullName>
    </submittedName>
</protein>
<dbReference type="RefSeq" id="WP_121977929.1">
    <property type="nucleotide sequence ID" value="NZ_JBHTLH010000019.1"/>
</dbReference>
<proteinExistence type="predicted"/>
<feature type="transmembrane region" description="Helical" evidence="1">
    <location>
        <begin position="40"/>
        <end position="58"/>
    </location>
</feature>
<dbReference type="Proteomes" id="UP001597156">
    <property type="component" value="Unassembled WGS sequence"/>
</dbReference>
<keyword evidence="3" id="KW-1185">Reference proteome</keyword>
<organism evidence="2 3">
    <name type="scientific">Lentilactobacillus raoultii</name>
    <dbReference type="NCBI Taxonomy" id="1987503"/>
    <lineage>
        <taxon>Bacteria</taxon>
        <taxon>Bacillati</taxon>
        <taxon>Bacillota</taxon>
        <taxon>Bacilli</taxon>
        <taxon>Lactobacillales</taxon>
        <taxon>Lactobacillaceae</taxon>
        <taxon>Lentilactobacillus</taxon>
    </lineage>
</organism>
<sequence>MKNFSISFNHRFFTSFSFYFSLVFVGRVIFKLLQHDTSEIAWPVSVAIVQGVYAFTSIKRIKNRKGDRQ</sequence>
<feature type="transmembrane region" description="Helical" evidence="1">
    <location>
        <begin position="12"/>
        <end position="34"/>
    </location>
</feature>
<keyword evidence="1" id="KW-0812">Transmembrane</keyword>
<keyword evidence="1" id="KW-0472">Membrane</keyword>
<comment type="caution">
    <text evidence="2">The sequence shown here is derived from an EMBL/GenBank/DDBJ whole genome shotgun (WGS) entry which is preliminary data.</text>
</comment>
<dbReference type="EMBL" id="JBHTLH010000019">
    <property type="protein sequence ID" value="MFD1124996.1"/>
    <property type="molecule type" value="Genomic_DNA"/>
</dbReference>
<evidence type="ECO:0000313" key="3">
    <source>
        <dbReference type="Proteomes" id="UP001597156"/>
    </source>
</evidence>
<keyword evidence="1" id="KW-1133">Transmembrane helix</keyword>
<accession>A0ABW3PNS4</accession>
<evidence type="ECO:0000256" key="1">
    <source>
        <dbReference type="SAM" id="Phobius"/>
    </source>
</evidence>
<name>A0ABW3PNS4_9LACO</name>
<reference evidence="3" key="1">
    <citation type="journal article" date="2019" name="Int. J. Syst. Evol. Microbiol.">
        <title>The Global Catalogue of Microorganisms (GCM) 10K type strain sequencing project: providing services to taxonomists for standard genome sequencing and annotation.</title>
        <authorList>
            <consortium name="The Broad Institute Genomics Platform"/>
            <consortium name="The Broad Institute Genome Sequencing Center for Infectious Disease"/>
            <person name="Wu L."/>
            <person name="Ma J."/>
        </authorList>
    </citation>
    <scope>NUCLEOTIDE SEQUENCE [LARGE SCALE GENOMIC DNA]</scope>
    <source>
        <strain evidence="3">CCUG 71848</strain>
    </source>
</reference>